<dbReference type="KEGG" id="ifl:C1H71_07860"/>
<dbReference type="Pfam" id="PF05228">
    <property type="entry name" value="CHASE4"/>
    <property type="match status" value="1"/>
</dbReference>
<protein>
    <recommendedName>
        <fullName evidence="1">diguanylate cyclase</fullName>
        <ecNumber evidence="1">2.7.7.65</ecNumber>
    </recommendedName>
</protein>
<keyword evidence="7" id="KW-1185">Reference proteome</keyword>
<dbReference type="InterPro" id="IPR007892">
    <property type="entry name" value="CHASE4"/>
</dbReference>
<dbReference type="Gene3D" id="6.10.340.10">
    <property type="match status" value="1"/>
</dbReference>
<dbReference type="InterPro" id="IPR029787">
    <property type="entry name" value="Nucleotide_cyclase"/>
</dbReference>
<feature type="transmembrane region" description="Helical" evidence="3">
    <location>
        <begin position="287"/>
        <end position="307"/>
    </location>
</feature>
<dbReference type="InterPro" id="IPR050469">
    <property type="entry name" value="Diguanylate_Cyclase"/>
</dbReference>
<organism evidence="6 7">
    <name type="scientific">Iodobacter fluviatilis</name>
    <dbReference type="NCBI Taxonomy" id="537"/>
    <lineage>
        <taxon>Bacteria</taxon>
        <taxon>Pseudomonadati</taxon>
        <taxon>Pseudomonadota</taxon>
        <taxon>Betaproteobacteria</taxon>
        <taxon>Neisseriales</taxon>
        <taxon>Chitinibacteraceae</taxon>
        <taxon>Iodobacter</taxon>
    </lineage>
</organism>
<evidence type="ECO:0000259" key="4">
    <source>
        <dbReference type="PROSITE" id="PS50885"/>
    </source>
</evidence>
<dbReference type="SUPFAM" id="SSF55073">
    <property type="entry name" value="Nucleotide cyclase"/>
    <property type="match status" value="1"/>
</dbReference>
<keyword evidence="3" id="KW-1133">Transmembrane helix</keyword>
<dbReference type="EC" id="2.7.7.65" evidence="1"/>
<keyword evidence="3" id="KW-0472">Membrane</keyword>
<dbReference type="PANTHER" id="PTHR45138">
    <property type="entry name" value="REGULATORY COMPONENTS OF SENSORY TRANSDUCTION SYSTEM"/>
    <property type="match status" value="1"/>
</dbReference>
<evidence type="ECO:0000256" key="3">
    <source>
        <dbReference type="SAM" id="Phobius"/>
    </source>
</evidence>
<evidence type="ECO:0000256" key="2">
    <source>
        <dbReference type="ARBA" id="ARBA00034247"/>
    </source>
</evidence>
<evidence type="ECO:0000259" key="5">
    <source>
        <dbReference type="PROSITE" id="PS50887"/>
    </source>
</evidence>
<dbReference type="PROSITE" id="PS50887">
    <property type="entry name" value="GGDEF"/>
    <property type="match status" value="1"/>
</dbReference>
<dbReference type="EMBL" id="CP025781">
    <property type="protein sequence ID" value="QBC43463.1"/>
    <property type="molecule type" value="Genomic_DNA"/>
</dbReference>
<dbReference type="Proteomes" id="UP000515917">
    <property type="component" value="Chromosome"/>
</dbReference>
<evidence type="ECO:0000313" key="7">
    <source>
        <dbReference type="Proteomes" id="UP000515917"/>
    </source>
</evidence>
<gene>
    <name evidence="6" type="ORF">C1H71_07860</name>
</gene>
<dbReference type="CDD" id="cd01949">
    <property type="entry name" value="GGDEF"/>
    <property type="match status" value="1"/>
</dbReference>
<dbReference type="AlphaFoldDB" id="A0A7G3G8V7"/>
<dbReference type="SMART" id="SM00267">
    <property type="entry name" value="GGDEF"/>
    <property type="match status" value="1"/>
</dbReference>
<dbReference type="GO" id="GO:0052621">
    <property type="term" value="F:diguanylate cyclase activity"/>
    <property type="evidence" value="ECO:0007669"/>
    <property type="project" value="UniProtKB-EC"/>
</dbReference>
<dbReference type="Gene3D" id="3.30.70.270">
    <property type="match status" value="1"/>
</dbReference>
<dbReference type="FunFam" id="3.30.70.270:FF:000001">
    <property type="entry name" value="Diguanylate cyclase domain protein"/>
    <property type="match status" value="1"/>
</dbReference>
<accession>A0A7G3G8V7</accession>
<dbReference type="GO" id="GO:1902201">
    <property type="term" value="P:negative regulation of bacterial-type flagellum-dependent cell motility"/>
    <property type="evidence" value="ECO:0007669"/>
    <property type="project" value="TreeGrafter"/>
</dbReference>
<comment type="catalytic activity">
    <reaction evidence="2">
        <text>2 GTP = 3',3'-c-di-GMP + 2 diphosphate</text>
        <dbReference type="Rhea" id="RHEA:24898"/>
        <dbReference type="ChEBI" id="CHEBI:33019"/>
        <dbReference type="ChEBI" id="CHEBI:37565"/>
        <dbReference type="ChEBI" id="CHEBI:58805"/>
        <dbReference type="EC" id="2.7.7.65"/>
    </reaction>
</comment>
<dbReference type="NCBIfam" id="TIGR00254">
    <property type="entry name" value="GGDEF"/>
    <property type="match status" value="1"/>
</dbReference>
<feature type="domain" description="HAMP" evidence="4">
    <location>
        <begin position="304"/>
        <end position="357"/>
    </location>
</feature>
<name>A0A7G3G8V7_9NEIS</name>
<keyword evidence="3" id="KW-0812">Transmembrane</keyword>
<proteinExistence type="predicted"/>
<dbReference type="PROSITE" id="PS50885">
    <property type="entry name" value="HAMP"/>
    <property type="match status" value="1"/>
</dbReference>
<reference evidence="6 7" key="1">
    <citation type="submission" date="2018-01" db="EMBL/GenBank/DDBJ databases">
        <title>Genome sequence of Iodobacter sp. strain PCH194 isolated from Indian Trans-Himalaya.</title>
        <authorList>
            <person name="Kumar V."/>
            <person name="Thakur V."/>
            <person name="Kumar S."/>
            <person name="Singh D."/>
        </authorList>
    </citation>
    <scope>NUCLEOTIDE SEQUENCE [LARGE SCALE GENOMIC DNA]</scope>
    <source>
        <strain evidence="6 7">PCH194</strain>
    </source>
</reference>
<sequence>MVSKMMIKLHSGIRFRLAVIFLACFTMMATLGAYLLQRNLHSNFLEIEQDSAIEDVTRVIYGLNNELRYVKIIISDWGNWNELYQYSLDKRPDFYTENLGEQQLKTASLSVVQITGRQNEIISYEQQGLSPKETSAFFSAQKNRAELATLMQQPEKRVCGFLKTVAGLVSTCWRAILHSDGSGPASGILMMGRLIEAQHLQLMRDGSQLPFSIVAPSPNTQIHWQLKNVPDDFIGHEVSVQFSDKTLTLHYPLYDTNQNHIYDIQLIIHRKILSEGQGIIQNISIQLVSIAMLCCAILIIYLHYTLVQPLKTLQKTLAHVRAEHSWSTIIKQGSDDEIGQLGQEINGLLQVINNQVVHLENLSLTDSLCDLANRRSFDLQLRQELNRCKRLKHPLALLILDIDFFKQYNDHYGHPAGDLALKTVSNTLKSVFLRLTDLPARIGGEEFAVLMPNTDEVGALQITRTLQASIERRAIPHEASKVSNILTVSIGLVIYKPQQSQTAEELIEQADQLLYQAKKAGRNQICMHIKNADI</sequence>
<dbReference type="GO" id="GO:0007165">
    <property type="term" value="P:signal transduction"/>
    <property type="evidence" value="ECO:0007669"/>
    <property type="project" value="InterPro"/>
</dbReference>
<dbReference type="GO" id="GO:0005886">
    <property type="term" value="C:plasma membrane"/>
    <property type="evidence" value="ECO:0007669"/>
    <property type="project" value="TreeGrafter"/>
</dbReference>
<dbReference type="InterPro" id="IPR003660">
    <property type="entry name" value="HAMP_dom"/>
</dbReference>
<feature type="domain" description="GGDEF" evidence="5">
    <location>
        <begin position="393"/>
        <end position="530"/>
    </location>
</feature>
<dbReference type="Pfam" id="PF00990">
    <property type="entry name" value="GGDEF"/>
    <property type="match status" value="1"/>
</dbReference>
<dbReference type="InterPro" id="IPR000160">
    <property type="entry name" value="GGDEF_dom"/>
</dbReference>
<dbReference type="GO" id="GO:0043709">
    <property type="term" value="P:cell adhesion involved in single-species biofilm formation"/>
    <property type="evidence" value="ECO:0007669"/>
    <property type="project" value="TreeGrafter"/>
</dbReference>
<dbReference type="InterPro" id="IPR043128">
    <property type="entry name" value="Rev_trsase/Diguanyl_cyclase"/>
</dbReference>
<evidence type="ECO:0000256" key="1">
    <source>
        <dbReference type="ARBA" id="ARBA00012528"/>
    </source>
</evidence>
<evidence type="ECO:0000313" key="6">
    <source>
        <dbReference type="EMBL" id="QBC43463.1"/>
    </source>
</evidence>
<dbReference type="PANTHER" id="PTHR45138:SF9">
    <property type="entry name" value="DIGUANYLATE CYCLASE DGCM-RELATED"/>
    <property type="match status" value="1"/>
</dbReference>